<dbReference type="PANTHER" id="PTHR43215:SF14">
    <property type="entry name" value="RADIAL SPOKE HEAD 1 HOMOLOG"/>
    <property type="match status" value="1"/>
</dbReference>
<evidence type="ECO:0000256" key="1">
    <source>
        <dbReference type="ARBA" id="ARBA00022737"/>
    </source>
</evidence>
<dbReference type="SMART" id="SM00698">
    <property type="entry name" value="MORN"/>
    <property type="match status" value="2"/>
</dbReference>
<dbReference type="PANTHER" id="PTHR43215">
    <property type="entry name" value="RADIAL SPOKE HEAD 1 HOMOLOG"/>
    <property type="match status" value="1"/>
</dbReference>
<dbReference type="Gene3D" id="2.20.110.10">
    <property type="entry name" value="Histone H3 K4-specific methyltransferase SET7/9 N-terminal domain"/>
    <property type="match status" value="1"/>
</dbReference>
<accession>A0A7S2Q4E8</accession>
<dbReference type="EMBL" id="HBGW01079962">
    <property type="protein sequence ID" value="CAD9632498.1"/>
    <property type="molecule type" value="Transcribed_RNA"/>
</dbReference>
<reference evidence="3" key="1">
    <citation type="submission" date="2021-01" db="EMBL/GenBank/DDBJ databases">
        <authorList>
            <person name="Corre E."/>
            <person name="Pelletier E."/>
            <person name="Niang G."/>
            <person name="Scheremetjew M."/>
            <person name="Finn R."/>
            <person name="Kale V."/>
            <person name="Holt S."/>
            <person name="Cochrane G."/>
            <person name="Meng A."/>
            <person name="Brown T."/>
            <person name="Cohen L."/>
        </authorList>
    </citation>
    <scope>NUCLEOTIDE SEQUENCE</scope>
    <source>
        <strain evidence="3">RCC3387</strain>
    </source>
</reference>
<proteinExistence type="predicted"/>
<protein>
    <submittedName>
        <fullName evidence="3">Uncharacterized protein</fullName>
    </submittedName>
</protein>
<gene>
    <name evidence="3" type="ORF">BRAN1462_LOCUS50800</name>
</gene>
<evidence type="ECO:0000313" key="3">
    <source>
        <dbReference type="EMBL" id="CAD9632498.1"/>
    </source>
</evidence>
<feature type="region of interest" description="Disordered" evidence="2">
    <location>
        <begin position="107"/>
        <end position="132"/>
    </location>
</feature>
<organism evidence="3">
    <name type="scientific">Zooxanthella nutricula</name>
    <dbReference type="NCBI Taxonomy" id="1333877"/>
    <lineage>
        <taxon>Eukaryota</taxon>
        <taxon>Sar</taxon>
        <taxon>Alveolata</taxon>
        <taxon>Dinophyceae</taxon>
        <taxon>Peridiniales</taxon>
        <taxon>Peridiniales incertae sedis</taxon>
        <taxon>Zooxanthella</taxon>
    </lineage>
</organism>
<evidence type="ECO:0000256" key="2">
    <source>
        <dbReference type="SAM" id="MobiDB-lite"/>
    </source>
</evidence>
<keyword evidence="1" id="KW-0677">Repeat</keyword>
<dbReference type="SUPFAM" id="SSF82185">
    <property type="entry name" value="Histone H3 K4-specific methyltransferase SET7/9 N-terminal domain"/>
    <property type="match status" value="1"/>
</dbReference>
<name>A0A7S2Q4E8_9DINO</name>
<dbReference type="InterPro" id="IPR003409">
    <property type="entry name" value="MORN"/>
</dbReference>
<dbReference type="Pfam" id="PF02493">
    <property type="entry name" value="MORN"/>
    <property type="match status" value="2"/>
</dbReference>
<sequence length="689" mass="76001">MASFHSDMENQGDDEDTFATGGGLDAIKVSWTRATRCFMSSVDGPFVYKGRVDRSGRPVGNGTLFYGDDVIAYVGGWRDGRKHGLGTSYHRDGSVEFQGMWRVGEPELQTERKPEEAPPQSMPAKWSSESRAWGTQSVGKADEFLYSGAVDAAGRPTGHGILLRRDRSKRMWMSVYVGQWVEGRKHGSGSSFSLDGSLYFAGVWKDNVPVTQGTEVFKDFAASFIMNTDFKGPEQVSQGLSEYLESHTCETHDMPWESYVVRYEFDDFWSPPRPMRIPCAYIVNDDVLQDGLFAAAKGDTVSIPALEDKLMVHEIVDGFDVEANCPGVGPILQLPVLQWQQELSNGTTAQGRLAHSPDRLQFGAIVKPTHLAHGTGFSRIVDLDGQPDVVRQKLEQAVHAEDPNLNQAAQLVRKGAIIQPAYPSIDDVHGPPEPGTRPDWTKAPLELRVQVAWGRVFMAASHPSPGSWNILNFIPQRDEAGEVASWSAHAIPVSDDARETFQQMGTDPEMRMLRRETVAFYQERHDLAEYLLPFLSKVAPQAECLAKAFAVPWARFDFFVPPPGVNSSEWPVVLNEVEYKSGVQWQDYTGKGAIRKLGTPGDELANYRNAYKLGVYMGSRAAAGVLAEGWRAREQPNATAKGGEDVFKALGCEFGAGEPASYATMRCSADAASGRRSTGWFFRGREPGP</sequence>
<dbReference type="AlphaFoldDB" id="A0A7S2Q4E8"/>